<feature type="domain" description="Pentatricopeptide repeat-containing protein-mitochondrial" evidence="5">
    <location>
        <begin position="314"/>
        <end position="444"/>
    </location>
</feature>
<dbReference type="OrthoDB" id="747253at2759"/>
<evidence type="ECO:0000256" key="4">
    <source>
        <dbReference type="ARBA" id="ARBA00044511"/>
    </source>
</evidence>
<evidence type="ECO:0000256" key="2">
    <source>
        <dbReference type="ARBA" id="ARBA00022737"/>
    </source>
</evidence>
<dbReference type="Gene3D" id="1.25.40.10">
    <property type="entry name" value="Tetratricopeptide repeat domain"/>
    <property type="match status" value="3"/>
</dbReference>
<accession>A0A1Y2E0F9</accession>
<sequence length="569" mass="64726">MPGECIVIDGLWRCLCPSLDAITLSRALQKPTTPLRRPRHLHLPCRRRYTTSAPAMARSPSFSQYMHRAWKRNRELPRTLFRGAHNFDDAMLDSIGTQTMLDTLRELQTLEQQYHSIAKIVHYLITKRREKPTAFLYECIIRANTDYKHGSAQIVADLLKEMETTGVLPTAGVYNAILDVLAIHPDYVLRNKVLKDMRQAWLTPTFNAHVSVAIGLLRDGQYEMALEKLEEMYQSGVPIPIWAYDTFIYTFGELGFSEEALMIMQHRLRDPEASDTGENLWLVLLDSFSRDSFYEGVHYIWTRMVGPGKLTPSDGVVLNVLNIASRNGDVVMASSALKIFSMRGRKLDLHHFEPLLEIHAGQGDLRKAFITLCLIDKAGLQPDLSSTRVIYRLLRESPSEIEPALFCLRNLQLEHRVPVAAFNVVLEAALQQHGFKHGLDVYRSVRRICTAGPDTTTFNLLLSHCSVYKSLKFVMAEMQTLSIKMNQSTYDHAIRVCFLQKLRDHAFSYLEQMQNDPAAESGGWWLNKGTALAFIRGCIFAEDARVQILLDGCKKRGLDVDEEVRVLIA</sequence>
<comment type="function">
    <text evidence="3">Regulates mitochondrial small subunit maturation by controlling 15S rRNA 5'-end processing. Localizes to the 5' precursor of the 15S rRNA in a position that is subsequently occupied by mS47 in the mature yeast mtSSU. Uses structure and sequence-specific RNA recognition, binding to a single-stranded region of the precursor and specifically recognizing bases -6 to -1. The exchange of Ccm1 for mS47 is coupled to the irreversible removal of precursor rRNA that is accompanied by conformational changes of the mitoribosomal proteins uS5m and mS26. These conformational changes signal completion of 5'-end rRNA processing through protection of the mature 5'-end of the 15S rRNA and stabilization of mS47. The removal of the 5' precursor together with the dissociation of Ccm1 may be catalyzed by the 5'-3' exoribonuclease Pet127. Involved in the specific removal of group I introns in mitochondrial encoded transcripts.</text>
</comment>
<dbReference type="Proteomes" id="UP000193689">
    <property type="component" value="Unassembled WGS sequence"/>
</dbReference>
<dbReference type="RefSeq" id="XP_040716173.1">
    <property type="nucleotide sequence ID" value="XM_040854690.1"/>
</dbReference>
<organism evidence="6 7">
    <name type="scientific">Pseudomassariella vexata</name>
    <dbReference type="NCBI Taxonomy" id="1141098"/>
    <lineage>
        <taxon>Eukaryota</taxon>
        <taxon>Fungi</taxon>
        <taxon>Dikarya</taxon>
        <taxon>Ascomycota</taxon>
        <taxon>Pezizomycotina</taxon>
        <taxon>Sordariomycetes</taxon>
        <taxon>Xylariomycetidae</taxon>
        <taxon>Amphisphaeriales</taxon>
        <taxon>Pseudomassariaceae</taxon>
        <taxon>Pseudomassariella</taxon>
    </lineage>
</organism>
<dbReference type="InParanoid" id="A0A1Y2E0F9"/>
<dbReference type="PANTHER" id="PTHR47447:SF17">
    <property type="entry name" value="OS12G0638900 PROTEIN"/>
    <property type="match status" value="1"/>
</dbReference>
<gene>
    <name evidence="6" type="ORF">BCR38DRAFT_314822</name>
</gene>
<comment type="caution">
    <text evidence="6">The sequence shown here is derived from an EMBL/GenBank/DDBJ whole genome shotgun (WGS) entry which is preliminary data.</text>
</comment>
<evidence type="ECO:0000256" key="1">
    <source>
        <dbReference type="ARBA" id="ARBA00006192"/>
    </source>
</evidence>
<feature type="non-terminal residue" evidence="6">
    <location>
        <position position="569"/>
    </location>
</feature>
<dbReference type="InterPro" id="IPR011990">
    <property type="entry name" value="TPR-like_helical_dom_sf"/>
</dbReference>
<dbReference type="InterPro" id="IPR002885">
    <property type="entry name" value="PPR_rpt"/>
</dbReference>
<comment type="similarity">
    <text evidence="1">Belongs to the CCM1 family.</text>
</comment>
<protein>
    <recommendedName>
        <fullName evidence="5">Pentatricopeptide repeat-containing protein-mitochondrial domain-containing protein</fullName>
    </recommendedName>
</protein>
<name>A0A1Y2E0F9_9PEZI</name>
<dbReference type="InterPro" id="IPR057027">
    <property type="entry name" value="TPR_mt"/>
</dbReference>
<evidence type="ECO:0000313" key="6">
    <source>
        <dbReference type="EMBL" id="ORY65021.1"/>
    </source>
</evidence>
<evidence type="ECO:0000259" key="5">
    <source>
        <dbReference type="Pfam" id="PF23276"/>
    </source>
</evidence>
<comment type="subunit">
    <text evidence="4">Binds to mitochondrial small subunit 15S rRNA.</text>
</comment>
<keyword evidence="7" id="KW-1185">Reference proteome</keyword>
<evidence type="ECO:0000256" key="3">
    <source>
        <dbReference type="ARBA" id="ARBA00044493"/>
    </source>
</evidence>
<dbReference type="EMBL" id="MCFJ01000006">
    <property type="protein sequence ID" value="ORY65021.1"/>
    <property type="molecule type" value="Genomic_DNA"/>
</dbReference>
<dbReference type="Pfam" id="PF13812">
    <property type="entry name" value="PPR_3"/>
    <property type="match status" value="1"/>
</dbReference>
<proteinExistence type="inferred from homology"/>
<dbReference type="STRING" id="1141098.A0A1Y2E0F9"/>
<dbReference type="AlphaFoldDB" id="A0A1Y2E0F9"/>
<reference evidence="6 7" key="1">
    <citation type="submission" date="2016-07" db="EMBL/GenBank/DDBJ databases">
        <title>Pervasive Adenine N6-methylation of Active Genes in Fungi.</title>
        <authorList>
            <consortium name="DOE Joint Genome Institute"/>
            <person name="Mondo S.J."/>
            <person name="Dannebaum R.O."/>
            <person name="Kuo R.C."/>
            <person name="Labutti K."/>
            <person name="Haridas S."/>
            <person name="Kuo A."/>
            <person name="Salamov A."/>
            <person name="Ahrendt S.R."/>
            <person name="Lipzen A."/>
            <person name="Sullivan W."/>
            <person name="Andreopoulos W.B."/>
            <person name="Clum A."/>
            <person name="Lindquist E."/>
            <person name="Daum C."/>
            <person name="Ramamoorthy G.K."/>
            <person name="Gryganskyi A."/>
            <person name="Culley D."/>
            <person name="Magnuson J.K."/>
            <person name="James T.Y."/>
            <person name="O'Malley M.A."/>
            <person name="Stajich J.E."/>
            <person name="Spatafora J.W."/>
            <person name="Visel A."/>
            <person name="Grigoriev I.V."/>
        </authorList>
    </citation>
    <scope>NUCLEOTIDE SEQUENCE [LARGE SCALE GENOMIC DNA]</scope>
    <source>
        <strain evidence="6 7">CBS 129021</strain>
    </source>
</reference>
<keyword evidence="2" id="KW-0677">Repeat</keyword>
<dbReference type="GeneID" id="63770902"/>
<dbReference type="PANTHER" id="PTHR47447">
    <property type="entry name" value="OS03G0856100 PROTEIN"/>
    <property type="match status" value="1"/>
</dbReference>
<dbReference type="Pfam" id="PF23276">
    <property type="entry name" value="TPR_24"/>
    <property type="match status" value="1"/>
</dbReference>
<evidence type="ECO:0000313" key="7">
    <source>
        <dbReference type="Proteomes" id="UP000193689"/>
    </source>
</evidence>